<evidence type="ECO:0000256" key="11">
    <source>
        <dbReference type="RuleBase" id="RU000488"/>
    </source>
</evidence>
<dbReference type="FunFam" id="1.50.40.10:FF:000109">
    <property type="entry name" value="Ornithine carrier protein AmcA/Ort1"/>
    <property type="match status" value="1"/>
</dbReference>
<feature type="repeat" description="Solcar" evidence="10">
    <location>
        <begin position="42"/>
        <end position="130"/>
    </location>
</feature>
<evidence type="ECO:0000256" key="1">
    <source>
        <dbReference type="ARBA" id="ARBA00004448"/>
    </source>
</evidence>
<dbReference type="PRINTS" id="PR00926">
    <property type="entry name" value="MITOCARRIER"/>
</dbReference>
<evidence type="ECO:0000256" key="9">
    <source>
        <dbReference type="ARBA" id="ARBA00023136"/>
    </source>
</evidence>
<feature type="region of interest" description="Disordered" evidence="12">
    <location>
        <begin position="1"/>
        <end position="31"/>
    </location>
</feature>
<dbReference type="OrthoDB" id="2139348at2759"/>
<keyword evidence="6" id="KW-0999">Mitochondrion inner membrane</keyword>
<evidence type="ECO:0000256" key="8">
    <source>
        <dbReference type="ARBA" id="ARBA00023128"/>
    </source>
</evidence>
<keyword evidence="13" id="KW-1185">Reference proteome</keyword>
<dbReference type="AlphaFoldDB" id="A0A6J3MD23"/>
<accession>A0A6J3MD23</accession>
<feature type="repeat" description="Solcar" evidence="10">
    <location>
        <begin position="145"/>
        <end position="239"/>
    </location>
</feature>
<evidence type="ECO:0000256" key="12">
    <source>
        <dbReference type="SAM" id="MobiDB-lite"/>
    </source>
</evidence>
<evidence type="ECO:0000256" key="4">
    <source>
        <dbReference type="ARBA" id="ARBA00022692"/>
    </source>
</evidence>
<dbReference type="PANTHER" id="PTHR45624:SF31">
    <property type="entry name" value="MITOCHONDRIAL ORNITHINE TRANSPORTER 1"/>
    <property type="match status" value="1"/>
</dbReference>
<keyword evidence="3 11" id="KW-0813">Transport</keyword>
<dbReference type="GeneID" id="54361658"/>
<dbReference type="GO" id="GO:0005743">
    <property type="term" value="C:mitochondrial inner membrane"/>
    <property type="evidence" value="ECO:0007669"/>
    <property type="project" value="UniProtKB-SubCell"/>
</dbReference>
<dbReference type="InterPro" id="IPR050567">
    <property type="entry name" value="Mitochondrial_Carrier"/>
</dbReference>
<reference evidence="14" key="3">
    <citation type="submission" date="2025-08" db="UniProtKB">
        <authorList>
            <consortium name="RefSeq"/>
        </authorList>
    </citation>
    <scope>IDENTIFICATION</scope>
    <source>
        <strain evidence="14">CBS 342.82</strain>
    </source>
</reference>
<organism evidence="14">
    <name type="scientific">Dissoconium aciculare CBS 342.82</name>
    <dbReference type="NCBI Taxonomy" id="1314786"/>
    <lineage>
        <taxon>Eukaryota</taxon>
        <taxon>Fungi</taxon>
        <taxon>Dikarya</taxon>
        <taxon>Ascomycota</taxon>
        <taxon>Pezizomycotina</taxon>
        <taxon>Dothideomycetes</taxon>
        <taxon>Dothideomycetidae</taxon>
        <taxon>Mycosphaerellales</taxon>
        <taxon>Dissoconiaceae</taxon>
        <taxon>Dissoconium</taxon>
    </lineage>
</organism>
<keyword evidence="8" id="KW-0496">Mitochondrion</keyword>
<feature type="compositionally biased region" description="Polar residues" evidence="12">
    <location>
        <begin position="20"/>
        <end position="31"/>
    </location>
</feature>
<evidence type="ECO:0000256" key="5">
    <source>
        <dbReference type="ARBA" id="ARBA00022737"/>
    </source>
</evidence>
<reference evidence="14" key="1">
    <citation type="submission" date="2020-01" db="EMBL/GenBank/DDBJ databases">
        <authorList>
            <consortium name="DOE Joint Genome Institute"/>
            <person name="Haridas S."/>
            <person name="Albert R."/>
            <person name="Binder M."/>
            <person name="Bloem J."/>
            <person name="Labutti K."/>
            <person name="Salamov A."/>
            <person name="Andreopoulos B."/>
            <person name="Baker S.E."/>
            <person name="Barry K."/>
            <person name="Bills G."/>
            <person name="Bluhm B.H."/>
            <person name="Cannon C."/>
            <person name="Castanera R."/>
            <person name="Culley D.E."/>
            <person name="Daum C."/>
            <person name="Ezra D."/>
            <person name="Gonzalez J.B."/>
            <person name="Henrissat B."/>
            <person name="Kuo A."/>
            <person name="Liang C."/>
            <person name="Lipzen A."/>
            <person name="Lutzoni F."/>
            <person name="Magnuson J."/>
            <person name="Mondo S."/>
            <person name="Nolan M."/>
            <person name="Ohm R."/>
            <person name="Pangilinan J."/>
            <person name="Park H.-J."/>
            <person name="Ramirez L."/>
            <person name="Alfaro M."/>
            <person name="Sun H."/>
            <person name="Tritt A."/>
            <person name="Yoshinaga Y."/>
            <person name="Zwiers L.-H."/>
            <person name="Turgeon B.G."/>
            <person name="Goodwin S.B."/>
            <person name="Spatafora J.W."/>
            <person name="Crous P.W."/>
            <person name="Grigoriev I.V."/>
        </authorList>
    </citation>
    <scope>NUCLEOTIDE SEQUENCE</scope>
    <source>
        <strain evidence="14">CBS 342.82</strain>
    </source>
</reference>
<evidence type="ECO:0000256" key="3">
    <source>
        <dbReference type="ARBA" id="ARBA00022448"/>
    </source>
</evidence>
<proteinExistence type="inferred from homology"/>
<dbReference type="Proteomes" id="UP000504637">
    <property type="component" value="Unplaced"/>
</dbReference>
<reference evidence="14" key="2">
    <citation type="submission" date="2020-04" db="EMBL/GenBank/DDBJ databases">
        <authorList>
            <consortium name="NCBI Genome Project"/>
        </authorList>
    </citation>
    <scope>NUCLEOTIDE SEQUENCE</scope>
    <source>
        <strain evidence="14">CBS 342.82</strain>
    </source>
</reference>
<comment type="similarity">
    <text evidence="2 11">Belongs to the mitochondrial carrier (TC 2.A.29) family.</text>
</comment>
<dbReference type="InterPro" id="IPR002067">
    <property type="entry name" value="MCP"/>
</dbReference>
<dbReference type="PANTHER" id="PTHR45624">
    <property type="entry name" value="MITOCHONDRIAL BASIC AMINO ACIDS TRANSPORTER-RELATED"/>
    <property type="match status" value="1"/>
</dbReference>
<keyword evidence="4 10" id="KW-0812">Transmembrane</keyword>
<dbReference type="SUPFAM" id="SSF103506">
    <property type="entry name" value="Mitochondrial carrier"/>
    <property type="match status" value="1"/>
</dbReference>
<evidence type="ECO:0000313" key="13">
    <source>
        <dbReference type="Proteomes" id="UP000504637"/>
    </source>
</evidence>
<gene>
    <name evidence="14" type="ORF">K489DRAFT_376162</name>
</gene>
<dbReference type="PROSITE" id="PS50920">
    <property type="entry name" value="SOLCAR"/>
    <property type="match status" value="3"/>
</dbReference>
<keyword evidence="5" id="KW-0677">Repeat</keyword>
<dbReference type="InterPro" id="IPR018108">
    <property type="entry name" value="MCP_transmembrane"/>
</dbReference>
<dbReference type="RefSeq" id="XP_033462814.1">
    <property type="nucleotide sequence ID" value="XM_033603858.1"/>
</dbReference>
<evidence type="ECO:0000256" key="2">
    <source>
        <dbReference type="ARBA" id="ARBA00006375"/>
    </source>
</evidence>
<dbReference type="GO" id="GO:0000064">
    <property type="term" value="F:L-ornithine transmembrane transporter activity"/>
    <property type="evidence" value="ECO:0007669"/>
    <property type="project" value="TreeGrafter"/>
</dbReference>
<evidence type="ECO:0000256" key="10">
    <source>
        <dbReference type="PROSITE-ProRule" id="PRU00282"/>
    </source>
</evidence>
<dbReference type="InterPro" id="IPR023395">
    <property type="entry name" value="MCP_dom_sf"/>
</dbReference>
<comment type="subcellular location">
    <subcellularLocation>
        <location evidence="1">Mitochondrion inner membrane</location>
        <topology evidence="1">Multi-pass membrane protein</topology>
    </subcellularLocation>
</comment>
<dbReference type="GO" id="GO:1990575">
    <property type="term" value="P:mitochondrial L-ornithine transmembrane transport"/>
    <property type="evidence" value="ECO:0007669"/>
    <property type="project" value="TreeGrafter"/>
</dbReference>
<evidence type="ECO:0000313" key="14">
    <source>
        <dbReference type="RefSeq" id="XP_033462814.1"/>
    </source>
</evidence>
<keyword evidence="7" id="KW-1133">Transmembrane helix</keyword>
<dbReference type="Pfam" id="PF00153">
    <property type="entry name" value="Mito_carr"/>
    <property type="match status" value="3"/>
</dbReference>
<sequence>METKSASSPLHLKPTTTTTNSPKSLQESLPPATTSLVSNHAVEALKDIGFGSIAGIVSKSLEYPFDTVKVRLQSQPDHLPLRYTGPLDCFRQSLAQDGFRSLYRGVSAPLVGAMAENACLFWAYRVTQDVLRSTPFLSRPADEKLPLAALIFAGGVAGSFTSVVLTPIELVKCRMQVPFETAPLSPGQTARAASPLAIIADVWRRDGLRGFWRGQLGTLLRETGGGMAWFGSYETLTMYFRGGLRDPDADSLAIWQQMVAGAAAGMSYNFVFYPADTIKSKMQTMDVGSGGARPTFLGVGKELWRSHGIKGMYRGCGLTVARSAPSSALIFTIYEALRKNLG</sequence>
<evidence type="ECO:0000256" key="7">
    <source>
        <dbReference type="ARBA" id="ARBA00022989"/>
    </source>
</evidence>
<feature type="repeat" description="Solcar" evidence="10">
    <location>
        <begin position="252"/>
        <end position="340"/>
    </location>
</feature>
<name>A0A6J3MD23_9PEZI</name>
<protein>
    <submittedName>
        <fullName evidence="14">Amino acid transporter arg-13</fullName>
    </submittedName>
</protein>
<keyword evidence="9 10" id="KW-0472">Membrane</keyword>
<evidence type="ECO:0000256" key="6">
    <source>
        <dbReference type="ARBA" id="ARBA00022792"/>
    </source>
</evidence>
<dbReference type="Gene3D" id="1.50.40.10">
    <property type="entry name" value="Mitochondrial carrier domain"/>
    <property type="match status" value="2"/>
</dbReference>